<evidence type="ECO:0000256" key="3">
    <source>
        <dbReference type="ARBA" id="ARBA00022475"/>
    </source>
</evidence>
<evidence type="ECO:0000256" key="5">
    <source>
        <dbReference type="ARBA" id="ARBA00022989"/>
    </source>
</evidence>
<dbReference type="GO" id="GO:0005886">
    <property type="term" value="C:plasma membrane"/>
    <property type="evidence" value="ECO:0007669"/>
    <property type="project" value="UniProtKB-SubCell"/>
</dbReference>
<feature type="transmembrane region" description="Helical" evidence="7">
    <location>
        <begin position="248"/>
        <end position="269"/>
    </location>
</feature>
<evidence type="ECO:0000256" key="7">
    <source>
        <dbReference type="SAM" id="Phobius"/>
    </source>
</evidence>
<accession>A0A5S3WLC7</accession>
<organism evidence="8 9">
    <name type="scientific">Pseudoalteromonas rubra</name>
    <dbReference type="NCBI Taxonomy" id="43658"/>
    <lineage>
        <taxon>Bacteria</taxon>
        <taxon>Pseudomonadati</taxon>
        <taxon>Pseudomonadota</taxon>
        <taxon>Gammaproteobacteria</taxon>
        <taxon>Alteromonadales</taxon>
        <taxon>Pseudoalteromonadaceae</taxon>
        <taxon>Pseudoalteromonas</taxon>
    </lineage>
</organism>
<feature type="transmembrane region" description="Helical" evidence="7">
    <location>
        <begin position="186"/>
        <end position="204"/>
    </location>
</feature>
<feature type="transmembrane region" description="Helical" evidence="7">
    <location>
        <begin position="290"/>
        <end position="316"/>
    </location>
</feature>
<dbReference type="OrthoDB" id="6291398at2"/>
<feature type="transmembrane region" description="Helical" evidence="7">
    <location>
        <begin position="336"/>
        <end position="358"/>
    </location>
</feature>
<reference evidence="8 9" key="1">
    <citation type="submission" date="2018-01" db="EMBL/GenBank/DDBJ databases">
        <authorList>
            <person name="Paulsen S."/>
            <person name="Gram L.K."/>
        </authorList>
    </citation>
    <scope>NUCLEOTIDE SEQUENCE [LARGE SCALE GENOMIC DNA]</scope>
    <source>
        <strain evidence="8 9">S2676</strain>
    </source>
</reference>
<keyword evidence="5 7" id="KW-1133">Transmembrane helix</keyword>
<feature type="transmembrane region" description="Helical" evidence="7">
    <location>
        <begin position="55"/>
        <end position="80"/>
    </location>
</feature>
<comment type="caution">
    <text evidence="8">The sequence shown here is derived from an EMBL/GenBank/DDBJ whole genome shotgun (WGS) entry which is preliminary data.</text>
</comment>
<feature type="transmembrane region" description="Helical" evidence="7">
    <location>
        <begin position="439"/>
        <end position="462"/>
    </location>
</feature>
<evidence type="ECO:0000256" key="2">
    <source>
        <dbReference type="ARBA" id="ARBA00022448"/>
    </source>
</evidence>
<gene>
    <name evidence="8" type="ORF">CWB99_11320</name>
</gene>
<evidence type="ECO:0000313" key="8">
    <source>
        <dbReference type="EMBL" id="TMP28496.1"/>
    </source>
</evidence>
<evidence type="ECO:0000256" key="4">
    <source>
        <dbReference type="ARBA" id="ARBA00022692"/>
    </source>
</evidence>
<keyword evidence="4 7" id="KW-0812">Transmembrane</keyword>
<reference evidence="9" key="2">
    <citation type="submission" date="2019-06" db="EMBL/GenBank/DDBJ databases">
        <title>Co-occurence of chitin degradation, pigmentation and bioactivity in marine Pseudoalteromonas.</title>
        <authorList>
            <person name="Sonnenschein E.C."/>
            <person name="Bech P.K."/>
        </authorList>
    </citation>
    <scope>NUCLEOTIDE SEQUENCE [LARGE SCALE GENOMIC DNA]</scope>
    <source>
        <strain evidence="9">S2676</strain>
    </source>
</reference>
<dbReference type="AlphaFoldDB" id="A0A5S3WLC7"/>
<dbReference type="Proteomes" id="UP000310249">
    <property type="component" value="Unassembled WGS sequence"/>
</dbReference>
<dbReference type="Pfam" id="PF01554">
    <property type="entry name" value="MatE"/>
    <property type="match status" value="2"/>
</dbReference>
<dbReference type="EMBL" id="PNCI01000024">
    <property type="protein sequence ID" value="TMP28496.1"/>
    <property type="molecule type" value="Genomic_DNA"/>
</dbReference>
<dbReference type="GO" id="GO:0042910">
    <property type="term" value="F:xenobiotic transmembrane transporter activity"/>
    <property type="evidence" value="ECO:0007669"/>
    <property type="project" value="InterPro"/>
</dbReference>
<dbReference type="PANTHER" id="PTHR43549:SF3">
    <property type="entry name" value="MULTIDRUG RESISTANCE PROTEIN YPNP-RELATED"/>
    <property type="match status" value="1"/>
</dbReference>
<feature type="transmembrane region" description="Helical" evidence="7">
    <location>
        <begin position="135"/>
        <end position="158"/>
    </location>
</feature>
<feature type="transmembrane region" description="Helical" evidence="7">
    <location>
        <begin position="370"/>
        <end position="390"/>
    </location>
</feature>
<keyword evidence="2" id="KW-0813">Transport</keyword>
<dbReference type="GO" id="GO:0015297">
    <property type="term" value="F:antiporter activity"/>
    <property type="evidence" value="ECO:0007669"/>
    <property type="project" value="InterPro"/>
</dbReference>
<evidence type="ECO:0000313" key="9">
    <source>
        <dbReference type="Proteomes" id="UP000310249"/>
    </source>
</evidence>
<feature type="transmembrane region" description="Helical" evidence="7">
    <location>
        <begin position="100"/>
        <end position="123"/>
    </location>
</feature>
<name>A0A5S3WLC7_9GAMM</name>
<evidence type="ECO:0000256" key="6">
    <source>
        <dbReference type="ARBA" id="ARBA00023136"/>
    </source>
</evidence>
<dbReference type="InterPro" id="IPR052031">
    <property type="entry name" value="Membrane_Transporter-Flippase"/>
</dbReference>
<comment type="subcellular location">
    <subcellularLocation>
        <location evidence="1">Cell membrane</location>
        <topology evidence="1">Multi-pass membrane protein</topology>
    </subcellularLocation>
</comment>
<evidence type="ECO:0000256" key="1">
    <source>
        <dbReference type="ARBA" id="ARBA00004651"/>
    </source>
</evidence>
<keyword evidence="6 7" id="KW-0472">Membrane</keyword>
<dbReference type="InterPro" id="IPR002528">
    <property type="entry name" value="MATE_fam"/>
</dbReference>
<evidence type="ECO:0008006" key="10">
    <source>
        <dbReference type="Google" id="ProtNLM"/>
    </source>
</evidence>
<feature type="transmembrane region" description="Helical" evidence="7">
    <location>
        <begin position="468"/>
        <end position="488"/>
    </location>
</feature>
<protein>
    <recommendedName>
        <fullName evidence="10">MATE family efflux transporter</fullName>
    </recommendedName>
</protein>
<proteinExistence type="predicted"/>
<feature type="transmembrane region" description="Helical" evidence="7">
    <location>
        <begin position="216"/>
        <end position="236"/>
    </location>
</feature>
<sequence>MAAYCWFLAACTPKTLVIQGASYYIMGSDKSPALSLGEPLQVCDKQRKRAVRKRWILTGSTSAVLKQLTLPMLWAILALFSADLIELYFASRLGVDELTAMSFTLPIQATLFAFAIGLGIVVATRLTQAKEVEQLAAVSLIFTVLVGAALAIVIWLGLQPLLTMLGFTEFTAREQVWPTLERYMQYRLGAVVFFFIVMVVFGVLRAFGNMRGAAQLLVLFAGLQILMSAVLFTPWAQSALSFSGLERLGVAHFAAAMSASFYALYLLRVKENIALKVRLLSQRSRQAFRRLFRLFIPVVAMQLLTPLAQSLLMMIVASQGSDAVAAFGVVMRIEPLALLLPMVLTTSLPIFVGQNWAANKSLRVRRGIKQALAVCIAWQGAIAIALFWGADLLGVGFCKQSFVSQSIELAMCILPISYAALAGVMLYVSCCNAIGRSGLALNVTLVRLFVLSLPGAFIGAQLNGFQGIVWALALANFLVGAWLLYGAIHTRSMQPRVATG</sequence>
<feature type="transmembrane region" description="Helical" evidence="7">
    <location>
        <begin position="402"/>
        <end position="427"/>
    </location>
</feature>
<keyword evidence="3" id="KW-1003">Cell membrane</keyword>
<dbReference type="PANTHER" id="PTHR43549">
    <property type="entry name" value="MULTIDRUG RESISTANCE PROTEIN YPNP-RELATED"/>
    <property type="match status" value="1"/>
</dbReference>